<dbReference type="Proteomes" id="UP001220238">
    <property type="component" value="Chromosome"/>
</dbReference>
<name>A0AB38XYN3_CORAY</name>
<dbReference type="GeneID" id="92769462"/>
<evidence type="ECO:0000313" key="1">
    <source>
        <dbReference type="EMBL" id="WET44798.1"/>
    </source>
</evidence>
<dbReference type="RefSeq" id="WP_038628093.1">
    <property type="nucleotide sequence ID" value="NZ_CP046975.1"/>
</dbReference>
<sequence length="77" mass="8612">MKPTIIDADTGHELWTAVECAAFSGTARGTFTSYAGRKKAPEPVAKLHGLTLWDSEEVREWHANRRSRTQHNDSTES</sequence>
<reference evidence="1" key="1">
    <citation type="submission" date="2023-03" db="EMBL/GenBank/DDBJ databases">
        <title>Corynebacterium amycolatum SB-1.</title>
        <authorList>
            <person name="Jo H."/>
        </authorList>
    </citation>
    <scope>NUCLEOTIDE SEQUENCE</scope>
    <source>
        <strain evidence="1">SB-1</strain>
    </source>
</reference>
<protein>
    <recommendedName>
        <fullName evidence="3">Transcriptional regulator</fullName>
    </recommendedName>
</protein>
<proteinExistence type="predicted"/>
<organism evidence="1 2">
    <name type="scientific">Corynebacterium amycolatum</name>
    <dbReference type="NCBI Taxonomy" id="43765"/>
    <lineage>
        <taxon>Bacteria</taxon>
        <taxon>Bacillati</taxon>
        <taxon>Actinomycetota</taxon>
        <taxon>Actinomycetes</taxon>
        <taxon>Mycobacteriales</taxon>
        <taxon>Corynebacteriaceae</taxon>
        <taxon>Corynebacterium</taxon>
    </lineage>
</organism>
<dbReference type="EMBL" id="CP120206">
    <property type="protein sequence ID" value="WET44798.1"/>
    <property type="molecule type" value="Genomic_DNA"/>
</dbReference>
<dbReference type="AlphaFoldDB" id="A0AB38XYN3"/>
<accession>A0AB38XYN3</accession>
<evidence type="ECO:0000313" key="2">
    <source>
        <dbReference type="Proteomes" id="UP001220238"/>
    </source>
</evidence>
<evidence type="ECO:0008006" key="3">
    <source>
        <dbReference type="Google" id="ProtNLM"/>
    </source>
</evidence>
<gene>
    <name evidence="1" type="ORF">P2W56_05080</name>
</gene>